<name>A0A5S4ZVU8_9FIRM</name>
<feature type="region of interest" description="Disordered" evidence="1">
    <location>
        <begin position="172"/>
        <end position="191"/>
    </location>
</feature>
<evidence type="ECO:0000313" key="3">
    <source>
        <dbReference type="Proteomes" id="UP000323166"/>
    </source>
</evidence>
<dbReference type="Proteomes" id="UP000323166">
    <property type="component" value="Unassembled WGS sequence"/>
</dbReference>
<accession>A0A5S4ZVU8</accession>
<evidence type="ECO:0000313" key="2">
    <source>
        <dbReference type="EMBL" id="TYO96926.1"/>
    </source>
</evidence>
<organism evidence="2 3">
    <name type="scientific">Desulfallas thermosapovorans DSM 6562</name>
    <dbReference type="NCBI Taxonomy" id="1121431"/>
    <lineage>
        <taxon>Bacteria</taxon>
        <taxon>Bacillati</taxon>
        <taxon>Bacillota</taxon>
        <taxon>Clostridia</taxon>
        <taxon>Eubacteriales</taxon>
        <taxon>Desulfallaceae</taxon>
        <taxon>Desulfallas</taxon>
    </lineage>
</organism>
<dbReference type="EMBL" id="VNHM01000003">
    <property type="protein sequence ID" value="TYO96926.1"/>
    <property type="molecule type" value="Genomic_DNA"/>
</dbReference>
<comment type="caution">
    <text evidence="2">The sequence shown here is derived from an EMBL/GenBank/DDBJ whole genome shotgun (WGS) entry which is preliminary data.</text>
</comment>
<gene>
    <name evidence="2" type="ORF">LX24_00736</name>
</gene>
<keyword evidence="3" id="KW-1185">Reference proteome</keyword>
<dbReference type="AlphaFoldDB" id="A0A5S4ZVU8"/>
<sequence length="191" mass="21576">MPKLVKNVYLQEEDIEAWLSHAVINGDAGWLYKEEDIRSEMHNPASAVFIKTSKPTLIGFDWKEDYDPQDTFASKDIIKGWNLIGTGTDGNLKNILSNLRYHNGSGVTSIFAPNVFNSNKQRGYSYNWYESPLDLTDWQKNNFMYRLDGYWIYLCGEDREYSTVIDPGEIVPIPGGGRGSGGSSPSPTLHQ</sequence>
<protein>
    <submittedName>
        <fullName evidence="2">Uncharacterized protein</fullName>
    </submittedName>
</protein>
<dbReference type="RefSeq" id="WP_166510787.1">
    <property type="nucleotide sequence ID" value="NZ_VNHM01000003.1"/>
</dbReference>
<reference evidence="2 3" key="1">
    <citation type="submission" date="2019-07" db="EMBL/GenBank/DDBJ databases">
        <title>Genomic Encyclopedia of Type Strains, Phase I: the one thousand microbial genomes (KMG-I) project.</title>
        <authorList>
            <person name="Kyrpides N."/>
        </authorList>
    </citation>
    <scope>NUCLEOTIDE SEQUENCE [LARGE SCALE GENOMIC DNA]</scope>
    <source>
        <strain evidence="2 3">DSM 6562</strain>
    </source>
</reference>
<evidence type="ECO:0000256" key="1">
    <source>
        <dbReference type="SAM" id="MobiDB-lite"/>
    </source>
</evidence>
<proteinExistence type="predicted"/>